<name>A0A0A9H0S2_ARUDO</name>
<evidence type="ECO:0000313" key="1">
    <source>
        <dbReference type="EMBL" id="JAE26458.1"/>
    </source>
</evidence>
<organism evidence="1">
    <name type="scientific">Arundo donax</name>
    <name type="common">Giant reed</name>
    <name type="synonym">Donax arundinaceus</name>
    <dbReference type="NCBI Taxonomy" id="35708"/>
    <lineage>
        <taxon>Eukaryota</taxon>
        <taxon>Viridiplantae</taxon>
        <taxon>Streptophyta</taxon>
        <taxon>Embryophyta</taxon>
        <taxon>Tracheophyta</taxon>
        <taxon>Spermatophyta</taxon>
        <taxon>Magnoliopsida</taxon>
        <taxon>Liliopsida</taxon>
        <taxon>Poales</taxon>
        <taxon>Poaceae</taxon>
        <taxon>PACMAD clade</taxon>
        <taxon>Arundinoideae</taxon>
        <taxon>Arundineae</taxon>
        <taxon>Arundo</taxon>
    </lineage>
</organism>
<dbReference type="AlphaFoldDB" id="A0A0A9H0S2"/>
<proteinExistence type="predicted"/>
<protein>
    <submittedName>
        <fullName evidence="1">Uncharacterized protein</fullName>
    </submittedName>
</protein>
<sequence>MTTSCLSQMLCLLRIVMPIISRGKFLNQAAHILIED</sequence>
<accession>A0A0A9H0S2</accession>
<dbReference type="EMBL" id="GBRH01171438">
    <property type="protein sequence ID" value="JAE26458.1"/>
    <property type="molecule type" value="Transcribed_RNA"/>
</dbReference>
<reference evidence="1" key="1">
    <citation type="submission" date="2014-09" db="EMBL/GenBank/DDBJ databases">
        <authorList>
            <person name="Magalhaes I.L.F."/>
            <person name="Oliveira U."/>
            <person name="Santos F.R."/>
            <person name="Vidigal T.H.D.A."/>
            <person name="Brescovit A.D."/>
            <person name="Santos A.J."/>
        </authorList>
    </citation>
    <scope>NUCLEOTIDE SEQUENCE</scope>
    <source>
        <tissue evidence="1">Shoot tissue taken approximately 20 cm above the soil surface</tissue>
    </source>
</reference>
<reference evidence="1" key="2">
    <citation type="journal article" date="2015" name="Data Brief">
        <title>Shoot transcriptome of the giant reed, Arundo donax.</title>
        <authorList>
            <person name="Barrero R.A."/>
            <person name="Guerrero F.D."/>
            <person name="Moolhuijzen P."/>
            <person name="Goolsby J.A."/>
            <person name="Tidwell J."/>
            <person name="Bellgard S.E."/>
            <person name="Bellgard M.I."/>
        </authorList>
    </citation>
    <scope>NUCLEOTIDE SEQUENCE</scope>
    <source>
        <tissue evidence="1">Shoot tissue taken approximately 20 cm above the soil surface</tissue>
    </source>
</reference>